<dbReference type="InterPro" id="IPR029209">
    <property type="entry name" value="DML1/Misato_tubulin"/>
</dbReference>
<name>A0A8C3PNN3_9CHAR</name>
<dbReference type="PANTHER" id="PTHR13391:SF0">
    <property type="entry name" value="PROTEIN MISATO HOMOLOG 1"/>
    <property type="match status" value="1"/>
</dbReference>
<evidence type="ECO:0000259" key="3">
    <source>
        <dbReference type="Pfam" id="PF14881"/>
    </source>
</evidence>
<dbReference type="Pfam" id="PF14881">
    <property type="entry name" value="Tubulin_3"/>
    <property type="match status" value="1"/>
</dbReference>
<dbReference type="Gene3D" id="3.40.50.1440">
    <property type="entry name" value="Tubulin/FtsZ, GTPase domain"/>
    <property type="match status" value="1"/>
</dbReference>
<evidence type="ECO:0000313" key="4">
    <source>
        <dbReference type="Ensembl" id="ENSCPGP00000016010.1"/>
    </source>
</evidence>
<dbReference type="Ensembl" id="ENSCPGT00000017525.1">
    <property type="protein sequence ID" value="ENSCPGP00000016010.1"/>
    <property type="gene ID" value="ENSCPGG00000011281.1"/>
</dbReference>
<evidence type="ECO:0000313" key="5">
    <source>
        <dbReference type="Proteomes" id="UP000694419"/>
    </source>
</evidence>
<evidence type="ECO:0000256" key="2">
    <source>
        <dbReference type="ARBA" id="ARBA00022490"/>
    </source>
</evidence>
<evidence type="ECO:0000256" key="1">
    <source>
        <dbReference type="ARBA" id="ARBA00004496"/>
    </source>
</evidence>
<reference evidence="4" key="1">
    <citation type="submission" date="2025-08" db="UniProtKB">
        <authorList>
            <consortium name="Ensembl"/>
        </authorList>
    </citation>
    <scope>IDENTIFICATION</scope>
</reference>
<dbReference type="InterPro" id="IPR049942">
    <property type="entry name" value="DML1/Misato"/>
</dbReference>
<dbReference type="AlphaFoldDB" id="A0A8C3PNN3"/>
<dbReference type="PANTHER" id="PTHR13391">
    <property type="entry name" value="MITOCHONDRIAL DISTRIBUTION REGULATOR MISATO"/>
    <property type="match status" value="1"/>
</dbReference>
<dbReference type="Proteomes" id="UP000694419">
    <property type="component" value="Unplaced"/>
</dbReference>
<proteinExistence type="predicted"/>
<dbReference type="GO" id="GO:0005739">
    <property type="term" value="C:mitochondrion"/>
    <property type="evidence" value="ECO:0007669"/>
    <property type="project" value="TreeGrafter"/>
</dbReference>
<protein>
    <recommendedName>
        <fullName evidence="3">DML1/Misato tubulin domain-containing protein</fullName>
    </recommendedName>
</protein>
<reference evidence="4" key="2">
    <citation type="submission" date="2025-09" db="UniProtKB">
        <authorList>
            <consortium name="Ensembl"/>
        </authorList>
    </citation>
    <scope>IDENTIFICATION</scope>
</reference>
<dbReference type="InterPro" id="IPR036525">
    <property type="entry name" value="Tubulin/FtsZ_GTPase_sf"/>
</dbReference>
<accession>A0A8C3PNN3</accession>
<sequence length="255" mass="28944">MRSWSDYLRVRLHPKSLYVIPQYMHDGDCGCLEAFGQGESLLQDPGCVEELEDRLHFYVEECDYLQGFQVLCDLHNGFSGVGAKVTELLCDEYSGKGILTWGLTPVSSNVGDSQKNVYRVMNTALGIVRLSSHSSLFCPLSLRGSLGMKLQPPVTFPYIDYNVCAIYLETPAPRASQLSPIYHSLKAFSATVFSPRVFQDGVLLSRQKFVSCFVSASRDFTISFSFPLFARTLKKSYHMSFFTVFLWVYWLQFQH</sequence>
<keyword evidence="5" id="KW-1185">Reference proteome</keyword>
<feature type="domain" description="DML1/Misato tubulin" evidence="3">
    <location>
        <begin position="2"/>
        <end position="141"/>
    </location>
</feature>
<keyword evidence="2" id="KW-0963">Cytoplasm</keyword>
<comment type="subcellular location">
    <subcellularLocation>
        <location evidence="1">Cytoplasm</location>
    </subcellularLocation>
</comment>
<dbReference type="GO" id="GO:0007005">
    <property type="term" value="P:mitochondrion organization"/>
    <property type="evidence" value="ECO:0007669"/>
    <property type="project" value="InterPro"/>
</dbReference>
<organism evidence="4 5">
    <name type="scientific">Calidris pygmaea</name>
    <name type="common">Spoon-billed sandpiper</name>
    <dbReference type="NCBI Taxonomy" id="425635"/>
    <lineage>
        <taxon>Eukaryota</taxon>
        <taxon>Metazoa</taxon>
        <taxon>Chordata</taxon>
        <taxon>Craniata</taxon>
        <taxon>Vertebrata</taxon>
        <taxon>Euteleostomi</taxon>
        <taxon>Archelosauria</taxon>
        <taxon>Archosauria</taxon>
        <taxon>Dinosauria</taxon>
        <taxon>Saurischia</taxon>
        <taxon>Theropoda</taxon>
        <taxon>Coelurosauria</taxon>
        <taxon>Aves</taxon>
        <taxon>Neognathae</taxon>
        <taxon>Neoaves</taxon>
        <taxon>Charadriiformes</taxon>
        <taxon>Scolopacidae</taxon>
        <taxon>Calidris</taxon>
    </lineage>
</organism>
<dbReference type="SUPFAM" id="SSF52490">
    <property type="entry name" value="Tubulin nucleotide-binding domain-like"/>
    <property type="match status" value="1"/>
</dbReference>